<protein>
    <recommendedName>
        <fullName evidence="5">PKD domain-containing protein</fullName>
    </recommendedName>
</protein>
<organism evidence="3 4">
    <name type="scientific">Neotamlana sargassicola</name>
    <dbReference type="NCBI Taxonomy" id="2883125"/>
    <lineage>
        <taxon>Bacteria</taxon>
        <taxon>Pseudomonadati</taxon>
        <taxon>Bacteroidota</taxon>
        <taxon>Flavobacteriia</taxon>
        <taxon>Flavobacteriales</taxon>
        <taxon>Flavobacteriaceae</taxon>
        <taxon>Neotamlana</taxon>
    </lineage>
</organism>
<dbReference type="Gene3D" id="2.60.40.10">
    <property type="entry name" value="Immunoglobulins"/>
    <property type="match status" value="1"/>
</dbReference>
<dbReference type="EMBL" id="JAJAPX010000002">
    <property type="protein sequence ID" value="MCB4808022.1"/>
    <property type="molecule type" value="Genomic_DNA"/>
</dbReference>
<feature type="coiled-coil region" evidence="1">
    <location>
        <begin position="140"/>
        <end position="182"/>
    </location>
</feature>
<sequence length="402" mass="43696">MKRYLLNIKCFTLVAFITMASCVSDDLADVGDLEDFTGPTPFYNFSDLTTSEFNCEEVELWAKYEYNFQAGSNLAVNGTQYQWAFTDSNGDPVTNFNLVNPDLKILELLIDAELATVVAIEEDIADLEFKLPCETDAAKVAVMEDEIAALEVELEAANAALSDETLENVANYQAQIDALDAATLQDQELIIEFPEPGDYIVYLTVTDNLGKSDITEKIVTVNQAIPTIPVPEIAEPGFEDNSLFDGSGDGRDSWRVPSNDAWSPVGGGTTVIQINSKSEEGILPDGIQAAKFPSDGARVAYQEIEVTPGAEYVMTYFSAFNMDATGEMKVSILAPGTASYADAQLEANIIASRTDTNDGRVVDVFKQHAITFEAGEHESVIIFATNSGDEARLDAFAITVKQ</sequence>
<dbReference type="Proteomes" id="UP001139286">
    <property type="component" value="Unassembled WGS sequence"/>
</dbReference>
<evidence type="ECO:0000313" key="4">
    <source>
        <dbReference type="Proteomes" id="UP001139286"/>
    </source>
</evidence>
<dbReference type="SUPFAM" id="SSF49299">
    <property type="entry name" value="PKD domain"/>
    <property type="match status" value="1"/>
</dbReference>
<keyword evidence="4" id="KW-1185">Reference proteome</keyword>
<gene>
    <name evidence="3" type="ORF">LG651_07130</name>
</gene>
<dbReference type="RefSeq" id="WP_226695444.1">
    <property type="nucleotide sequence ID" value="NZ_JAJAPX010000002.1"/>
</dbReference>
<keyword evidence="2" id="KW-0732">Signal</keyword>
<evidence type="ECO:0000256" key="2">
    <source>
        <dbReference type="SAM" id="SignalP"/>
    </source>
</evidence>
<dbReference type="InterPro" id="IPR035986">
    <property type="entry name" value="PKD_dom_sf"/>
</dbReference>
<reference evidence="3" key="1">
    <citation type="submission" date="2021-10" db="EMBL/GenBank/DDBJ databases">
        <title>Tamlana sargassums sp. nov., and Tamlana laminarinivorans sp. nov., two new bacteria isolated from the brown alga.</title>
        <authorList>
            <person name="Li J."/>
        </authorList>
    </citation>
    <scope>NUCLEOTIDE SEQUENCE</scope>
    <source>
        <strain evidence="3">62-3</strain>
    </source>
</reference>
<accession>A0A9X1I594</accession>
<evidence type="ECO:0000256" key="1">
    <source>
        <dbReference type="SAM" id="Coils"/>
    </source>
</evidence>
<dbReference type="InterPro" id="IPR013783">
    <property type="entry name" value="Ig-like_fold"/>
</dbReference>
<dbReference type="CDD" id="cd00146">
    <property type="entry name" value="PKD"/>
    <property type="match status" value="1"/>
</dbReference>
<proteinExistence type="predicted"/>
<dbReference type="AlphaFoldDB" id="A0A9X1I594"/>
<feature type="chain" id="PRO_5040869970" description="PKD domain-containing protein" evidence="2">
    <location>
        <begin position="21"/>
        <end position="402"/>
    </location>
</feature>
<dbReference type="PROSITE" id="PS51257">
    <property type="entry name" value="PROKAR_LIPOPROTEIN"/>
    <property type="match status" value="1"/>
</dbReference>
<name>A0A9X1I594_9FLAO</name>
<dbReference type="Gene3D" id="2.60.120.260">
    <property type="entry name" value="Galactose-binding domain-like"/>
    <property type="match status" value="1"/>
</dbReference>
<feature type="signal peptide" evidence="2">
    <location>
        <begin position="1"/>
        <end position="20"/>
    </location>
</feature>
<keyword evidence="1" id="KW-0175">Coiled coil</keyword>
<evidence type="ECO:0008006" key="5">
    <source>
        <dbReference type="Google" id="ProtNLM"/>
    </source>
</evidence>
<comment type="caution">
    <text evidence="3">The sequence shown here is derived from an EMBL/GenBank/DDBJ whole genome shotgun (WGS) entry which is preliminary data.</text>
</comment>
<evidence type="ECO:0000313" key="3">
    <source>
        <dbReference type="EMBL" id="MCB4808022.1"/>
    </source>
</evidence>